<evidence type="ECO:0000256" key="2">
    <source>
        <dbReference type="ARBA" id="ARBA00022679"/>
    </source>
</evidence>
<sequence>MGGAAAGIAVLIGLWLTWQVGWGILLLGAVGLVGGYGYTGEPINYKARGLGVPCVFWLMGILMVAGAYYAVAGEWKYTVMLEAIPVSVLSALLLLSNEIRDIDVDEQQGMQTLTVRWGLQCSLGLYYGLLLICYVTSVLMWYWGKLLTVYWLVVPLLLLPGLLTLLKKELKDRYQLPPKTGLFFLVFGVAYSLALY</sequence>
<dbReference type="PANTHER" id="PTHR13929:SF0">
    <property type="entry name" value="UBIA PRENYLTRANSFERASE DOMAIN-CONTAINING PROTEIN 1"/>
    <property type="match status" value="1"/>
</dbReference>
<comment type="caution">
    <text evidence="7">The sequence shown here is derived from an EMBL/GenBank/DDBJ whole genome shotgun (WGS) entry which is preliminary data.</text>
</comment>
<keyword evidence="4 6" id="KW-1133">Transmembrane helix</keyword>
<feature type="transmembrane region" description="Helical" evidence="6">
    <location>
        <begin position="50"/>
        <end position="71"/>
    </location>
</feature>
<proteinExistence type="predicted"/>
<evidence type="ECO:0000313" key="7">
    <source>
        <dbReference type="EMBL" id="RDH43871.1"/>
    </source>
</evidence>
<name>A0A4V1INI7_9GAMM</name>
<accession>A0A4V1INI7</accession>
<dbReference type="Proteomes" id="UP000257039">
    <property type="component" value="Unassembled WGS sequence"/>
</dbReference>
<evidence type="ECO:0000256" key="3">
    <source>
        <dbReference type="ARBA" id="ARBA00022692"/>
    </source>
</evidence>
<keyword evidence="2 7" id="KW-0808">Transferase</keyword>
<dbReference type="RefSeq" id="WP_094787108.1">
    <property type="nucleotide sequence ID" value="NZ_NDXW01000001.1"/>
</dbReference>
<dbReference type="EMBL" id="NDXW01000001">
    <property type="protein sequence ID" value="RDH43871.1"/>
    <property type="molecule type" value="Genomic_DNA"/>
</dbReference>
<reference evidence="7 8" key="1">
    <citation type="submission" date="2017-04" db="EMBL/GenBank/DDBJ databases">
        <title>Draft genome sequence of Zooshikella ganghwensis VG4 isolated from Red Sea sediments.</title>
        <authorList>
            <person name="Rehman Z."/>
            <person name="Alam I."/>
            <person name="Kamau A."/>
            <person name="Bajic V."/>
            <person name="Leiknes T."/>
        </authorList>
    </citation>
    <scope>NUCLEOTIDE SEQUENCE [LARGE SCALE GENOMIC DNA]</scope>
    <source>
        <strain evidence="7 8">VG4</strain>
    </source>
</reference>
<dbReference type="PANTHER" id="PTHR13929">
    <property type="entry name" value="1,4-DIHYDROXY-2-NAPHTHOATE OCTAPRENYLTRANSFERASE"/>
    <property type="match status" value="1"/>
</dbReference>
<evidence type="ECO:0000313" key="8">
    <source>
        <dbReference type="Proteomes" id="UP000257039"/>
    </source>
</evidence>
<keyword evidence="5 6" id="KW-0472">Membrane</keyword>
<feature type="transmembrane region" description="Helical" evidence="6">
    <location>
        <begin position="77"/>
        <end position="96"/>
    </location>
</feature>
<feature type="transmembrane region" description="Helical" evidence="6">
    <location>
        <begin position="149"/>
        <end position="166"/>
    </location>
</feature>
<feature type="transmembrane region" description="Helical" evidence="6">
    <location>
        <begin position="117"/>
        <end position="143"/>
    </location>
</feature>
<dbReference type="GO" id="GO:0016020">
    <property type="term" value="C:membrane"/>
    <property type="evidence" value="ECO:0007669"/>
    <property type="project" value="UniProtKB-SubCell"/>
</dbReference>
<evidence type="ECO:0000256" key="5">
    <source>
        <dbReference type="ARBA" id="ARBA00023136"/>
    </source>
</evidence>
<evidence type="ECO:0000256" key="6">
    <source>
        <dbReference type="SAM" id="Phobius"/>
    </source>
</evidence>
<dbReference type="Pfam" id="PF01040">
    <property type="entry name" value="UbiA"/>
    <property type="match status" value="1"/>
</dbReference>
<keyword evidence="8" id="KW-1185">Reference proteome</keyword>
<dbReference type="CDD" id="cd13962">
    <property type="entry name" value="PT_UbiA_UBIAD1"/>
    <property type="match status" value="1"/>
</dbReference>
<dbReference type="GO" id="GO:0004659">
    <property type="term" value="F:prenyltransferase activity"/>
    <property type="evidence" value="ECO:0007669"/>
    <property type="project" value="InterPro"/>
</dbReference>
<protein>
    <submittedName>
        <fullName evidence="7">Prenyltransferase</fullName>
    </submittedName>
</protein>
<organism evidence="7 8">
    <name type="scientific">Zooshikella ganghwensis</name>
    <dbReference type="NCBI Taxonomy" id="202772"/>
    <lineage>
        <taxon>Bacteria</taxon>
        <taxon>Pseudomonadati</taxon>
        <taxon>Pseudomonadota</taxon>
        <taxon>Gammaproteobacteria</taxon>
        <taxon>Oceanospirillales</taxon>
        <taxon>Zooshikellaceae</taxon>
        <taxon>Zooshikella</taxon>
    </lineage>
</organism>
<dbReference type="InterPro" id="IPR026046">
    <property type="entry name" value="UBIAD1"/>
</dbReference>
<evidence type="ECO:0000256" key="4">
    <source>
        <dbReference type="ARBA" id="ARBA00022989"/>
    </source>
</evidence>
<gene>
    <name evidence="7" type="ORF">B9G39_10680</name>
</gene>
<dbReference type="AlphaFoldDB" id="A0A4V1INI7"/>
<dbReference type="GO" id="GO:0042371">
    <property type="term" value="P:vitamin K biosynthetic process"/>
    <property type="evidence" value="ECO:0007669"/>
    <property type="project" value="TreeGrafter"/>
</dbReference>
<keyword evidence="3 6" id="KW-0812">Transmembrane</keyword>
<dbReference type="GO" id="GO:0009234">
    <property type="term" value="P:menaquinone biosynthetic process"/>
    <property type="evidence" value="ECO:0007669"/>
    <property type="project" value="TreeGrafter"/>
</dbReference>
<evidence type="ECO:0000256" key="1">
    <source>
        <dbReference type="ARBA" id="ARBA00004141"/>
    </source>
</evidence>
<feature type="transmembrane region" description="Helical" evidence="6">
    <location>
        <begin position="20"/>
        <end position="38"/>
    </location>
</feature>
<comment type="subcellular location">
    <subcellularLocation>
        <location evidence="1">Membrane</location>
        <topology evidence="1">Multi-pass membrane protein</topology>
    </subcellularLocation>
</comment>
<dbReference type="InterPro" id="IPR000537">
    <property type="entry name" value="UbiA_prenyltransferase"/>
</dbReference>